<evidence type="ECO:0000313" key="1">
    <source>
        <dbReference type="EMBL" id="PJZ71613.1"/>
    </source>
</evidence>
<accession>A0A2M9ZT17</accession>
<evidence type="ECO:0000313" key="3">
    <source>
        <dbReference type="Proteomes" id="UP000231962"/>
    </source>
</evidence>
<gene>
    <name evidence="1" type="ORF">CH360_03270</name>
    <name evidence="2" type="ORF">CH373_03275</name>
</gene>
<proteinExistence type="predicted"/>
<dbReference type="OrthoDB" id="341462at2"/>
<comment type="caution">
    <text evidence="2">The sequence shown here is derived from an EMBL/GenBank/DDBJ whole genome shotgun (WGS) entry which is preliminary data.</text>
</comment>
<name>A0A2M9ZT17_9LEPT</name>
<dbReference type="AlphaFoldDB" id="A0A2M9ZT17"/>
<dbReference type="EMBL" id="NPDZ01000001">
    <property type="protein sequence ID" value="PJZ75230.1"/>
    <property type="molecule type" value="Genomic_DNA"/>
</dbReference>
<evidence type="ECO:0000313" key="2">
    <source>
        <dbReference type="EMBL" id="PJZ75230.1"/>
    </source>
</evidence>
<dbReference type="EMBL" id="NPDY01000001">
    <property type="protein sequence ID" value="PJZ71613.1"/>
    <property type="molecule type" value="Genomic_DNA"/>
</dbReference>
<organism evidence="2 4">
    <name type="scientific">Leptospira perolatii</name>
    <dbReference type="NCBI Taxonomy" id="2023191"/>
    <lineage>
        <taxon>Bacteria</taxon>
        <taxon>Pseudomonadati</taxon>
        <taxon>Spirochaetota</taxon>
        <taxon>Spirochaetia</taxon>
        <taxon>Leptospirales</taxon>
        <taxon>Leptospiraceae</taxon>
        <taxon>Leptospira</taxon>
    </lineage>
</organism>
<keyword evidence="3" id="KW-1185">Reference proteome</keyword>
<dbReference type="Proteomes" id="UP000231990">
    <property type="component" value="Unassembled WGS sequence"/>
</dbReference>
<reference evidence="3 4" key="1">
    <citation type="submission" date="2017-07" db="EMBL/GenBank/DDBJ databases">
        <title>Leptospira spp. isolated from tropical soils.</title>
        <authorList>
            <person name="Thibeaux R."/>
            <person name="Iraola G."/>
            <person name="Ferres I."/>
            <person name="Bierque E."/>
            <person name="Girault D."/>
            <person name="Soupe-Gilbert M.-E."/>
            <person name="Picardeau M."/>
            <person name="Goarant C."/>
        </authorList>
    </citation>
    <scope>NUCLEOTIDE SEQUENCE [LARGE SCALE GENOMIC DNA]</scope>
    <source>
        <strain evidence="2 4">FH1-B-B1</strain>
        <strain evidence="1 3">FH1-B-C1</strain>
    </source>
</reference>
<sequence>METNRRETDWSEAVGKLAQVVNTYQHIGTTADQVFIASESLWANWGDFNPTGPDWLQGFEEAMDEVEMRYAAESFLKVRSLLKERYDLISESFNSGDDMVLGELILELADGIYSLIEGPETPDKTSDSIVIEGEKLLETLLEANGLMFPQDEDLQSIDLNLISDPGEREILRELISSFEAITDPNERSYGETLYLLLSRIFIVHWSFYRSKF</sequence>
<protein>
    <submittedName>
        <fullName evidence="2">Uncharacterized protein</fullName>
    </submittedName>
</protein>
<evidence type="ECO:0000313" key="4">
    <source>
        <dbReference type="Proteomes" id="UP000231990"/>
    </source>
</evidence>
<dbReference type="Proteomes" id="UP000231962">
    <property type="component" value="Unassembled WGS sequence"/>
</dbReference>